<keyword evidence="1" id="KW-0812">Transmembrane</keyword>
<reference evidence="2 3" key="1">
    <citation type="submission" date="2014-03" db="EMBL/GenBank/DDBJ databases">
        <title>Draft genome sequence of the novel thermoacidophilic archaea Acidianus copahuensis ALE1 strain, isolated from Copahue volcanic area in Neuquen Argentina.</title>
        <authorList>
            <person name="Urbieta M.S."/>
            <person name="Rascovan N."/>
            <person name="Castro C."/>
            <person name="Revale S."/>
            <person name="Giaveno M.A."/>
            <person name="Vazquez M.P."/>
            <person name="Donati E.R."/>
        </authorList>
    </citation>
    <scope>NUCLEOTIDE SEQUENCE [LARGE SCALE GENOMIC DNA]</scope>
    <source>
        <strain evidence="2 3">ALE1</strain>
    </source>
</reference>
<feature type="transmembrane region" description="Helical" evidence="1">
    <location>
        <begin position="57"/>
        <end position="75"/>
    </location>
</feature>
<dbReference type="EMBL" id="JFZT01000015">
    <property type="protein sequence ID" value="EZQ11398.1"/>
    <property type="molecule type" value="Genomic_DNA"/>
</dbReference>
<protein>
    <submittedName>
        <fullName evidence="2">Uncharacterized protein</fullName>
    </submittedName>
</protein>
<accession>A0A031LW65</accession>
<name>A0A031LW65_9CREN</name>
<dbReference type="AlphaFoldDB" id="A0A031LW65"/>
<evidence type="ECO:0000256" key="1">
    <source>
        <dbReference type="SAM" id="Phobius"/>
    </source>
</evidence>
<sequence>MDKYYLALLGEAGATGLAKGIYLVRKNERFFRAYKNELSHWEYFKQFKKSYLEKPTYYGLLILGLVVGLMEMRVIKKVVNKVESQALDFYYKNFEIKGRIAEIVEDEKHHFL</sequence>
<comment type="caution">
    <text evidence="2">The sequence shown here is derived from an EMBL/GenBank/DDBJ whole genome shotgun (WGS) entry which is preliminary data.</text>
</comment>
<gene>
    <name evidence="2" type="ORF">CM19_01610</name>
</gene>
<dbReference type="RefSeq" id="WP_048098644.1">
    <property type="nucleotide sequence ID" value="NZ_JFZT01000015.1"/>
</dbReference>
<dbReference type="Proteomes" id="UP000024332">
    <property type="component" value="Unassembled WGS sequence"/>
</dbReference>
<organism evidence="2 3">
    <name type="scientific">Candidatus Acidianus copahuensis</name>
    <dbReference type="NCBI Taxonomy" id="1160895"/>
    <lineage>
        <taxon>Archaea</taxon>
        <taxon>Thermoproteota</taxon>
        <taxon>Thermoprotei</taxon>
        <taxon>Sulfolobales</taxon>
        <taxon>Sulfolobaceae</taxon>
        <taxon>Acidianus</taxon>
    </lineage>
</organism>
<dbReference type="STRING" id="1160895.CM19_01610"/>
<proteinExistence type="predicted"/>
<evidence type="ECO:0000313" key="3">
    <source>
        <dbReference type="Proteomes" id="UP000024332"/>
    </source>
</evidence>
<keyword evidence="1" id="KW-1133">Transmembrane helix</keyword>
<keyword evidence="3" id="KW-1185">Reference proteome</keyword>
<dbReference type="OrthoDB" id="34742at2157"/>
<evidence type="ECO:0000313" key="2">
    <source>
        <dbReference type="EMBL" id="EZQ11398.1"/>
    </source>
</evidence>
<keyword evidence="1" id="KW-0472">Membrane</keyword>